<dbReference type="Proteomes" id="UP000031623">
    <property type="component" value="Chromosome"/>
</dbReference>
<dbReference type="KEGG" id="tig:THII_0172"/>
<evidence type="ECO:0000313" key="1">
    <source>
        <dbReference type="EMBL" id="BAP54469.1"/>
    </source>
</evidence>
<name>A0A090ACL6_9GAMM</name>
<organism evidence="1 2">
    <name type="scientific">Thioploca ingrica</name>
    <dbReference type="NCBI Taxonomy" id="40754"/>
    <lineage>
        <taxon>Bacteria</taxon>
        <taxon>Pseudomonadati</taxon>
        <taxon>Pseudomonadota</taxon>
        <taxon>Gammaproteobacteria</taxon>
        <taxon>Thiotrichales</taxon>
        <taxon>Thiotrichaceae</taxon>
        <taxon>Thioploca</taxon>
    </lineage>
</organism>
<reference evidence="1 2" key="1">
    <citation type="journal article" date="2014" name="ISME J.">
        <title>Ecophysiology of Thioploca ingrica as revealed by the complete genome sequence supplemented with proteomic evidence.</title>
        <authorList>
            <person name="Kojima H."/>
            <person name="Ogura Y."/>
            <person name="Yamamoto N."/>
            <person name="Togashi T."/>
            <person name="Mori H."/>
            <person name="Watanabe T."/>
            <person name="Nemoto F."/>
            <person name="Kurokawa K."/>
            <person name="Hayashi T."/>
            <person name="Fukui M."/>
        </authorList>
    </citation>
    <scope>NUCLEOTIDE SEQUENCE [LARGE SCALE GENOMIC DNA]</scope>
</reference>
<sequence>MKKVASLQYGVIFKKAFSQPDIFTGFVRDILGVHIEIDRVETEKSFDPPIGKIDTRFDLFAEDKKNRVVVDIQHVRFPDHYDRFLHYHCVALLEQVARSELYTPPMRTFTIVVLTSGDKHKVDVATIDFDPKDRQGKGLNEILHRVVYLCPKYVTAETPPPYREWLQAINDSLDQEVEESGYQLPEIQRVFNLIEQDLVSPQERARMKDEYAMELVKRDKYEEGRQDGRQEGWNEGQAQGREEEKRYLARKMLSQGLEVKLIAELTNLTLEEIQQLGQEE</sequence>
<evidence type="ECO:0008006" key="3">
    <source>
        <dbReference type="Google" id="ProtNLM"/>
    </source>
</evidence>
<dbReference type="HOGENOM" id="CLU_993713_0_0_6"/>
<protein>
    <recommendedName>
        <fullName evidence="3">Transposase</fullName>
    </recommendedName>
</protein>
<dbReference type="OrthoDB" id="5622732at2"/>
<keyword evidence="2" id="KW-1185">Reference proteome</keyword>
<accession>A0A090ACL6</accession>
<proteinExistence type="predicted"/>
<gene>
    <name evidence="1" type="ORF">THII_0172</name>
</gene>
<evidence type="ECO:0000313" key="2">
    <source>
        <dbReference type="Proteomes" id="UP000031623"/>
    </source>
</evidence>
<dbReference type="EMBL" id="AP014633">
    <property type="protein sequence ID" value="BAP54469.1"/>
    <property type="molecule type" value="Genomic_DNA"/>
</dbReference>
<dbReference type="AlphaFoldDB" id="A0A090ACL6"/>
<dbReference type="STRING" id="40754.THII_0172"/>